<dbReference type="AlphaFoldDB" id="J3N111"/>
<feature type="region of interest" description="Disordered" evidence="1">
    <location>
        <begin position="1"/>
        <end position="27"/>
    </location>
</feature>
<dbReference type="HOGENOM" id="CLU_3035560_0_0_1"/>
<dbReference type="Proteomes" id="UP000006038">
    <property type="component" value="Chromosome 10"/>
</dbReference>
<accession>J3N111</accession>
<protein>
    <submittedName>
        <fullName evidence="2">Uncharacterized protein</fullName>
    </submittedName>
</protein>
<evidence type="ECO:0000313" key="3">
    <source>
        <dbReference type="Proteomes" id="UP000006038"/>
    </source>
</evidence>
<dbReference type="EnsemblPlants" id="OB10G12090.1">
    <property type="protein sequence ID" value="OB10G12090.1"/>
    <property type="gene ID" value="OB10G12090"/>
</dbReference>
<evidence type="ECO:0000313" key="2">
    <source>
        <dbReference type="EnsemblPlants" id="OB10G12090.1"/>
    </source>
</evidence>
<reference evidence="2" key="1">
    <citation type="journal article" date="2013" name="Nat. Commun.">
        <title>Whole-genome sequencing of Oryza brachyantha reveals mechanisms underlying Oryza genome evolution.</title>
        <authorList>
            <person name="Chen J."/>
            <person name="Huang Q."/>
            <person name="Gao D."/>
            <person name="Wang J."/>
            <person name="Lang Y."/>
            <person name="Liu T."/>
            <person name="Li B."/>
            <person name="Bai Z."/>
            <person name="Luis Goicoechea J."/>
            <person name="Liang C."/>
            <person name="Chen C."/>
            <person name="Zhang W."/>
            <person name="Sun S."/>
            <person name="Liao Y."/>
            <person name="Zhang X."/>
            <person name="Yang L."/>
            <person name="Song C."/>
            <person name="Wang M."/>
            <person name="Shi J."/>
            <person name="Liu G."/>
            <person name="Liu J."/>
            <person name="Zhou H."/>
            <person name="Zhou W."/>
            <person name="Yu Q."/>
            <person name="An N."/>
            <person name="Chen Y."/>
            <person name="Cai Q."/>
            <person name="Wang B."/>
            <person name="Liu B."/>
            <person name="Min J."/>
            <person name="Huang Y."/>
            <person name="Wu H."/>
            <person name="Li Z."/>
            <person name="Zhang Y."/>
            <person name="Yin Y."/>
            <person name="Song W."/>
            <person name="Jiang J."/>
            <person name="Jackson S.A."/>
            <person name="Wing R.A."/>
            <person name="Wang J."/>
            <person name="Chen M."/>
        </authorList>
    </citation>
    <scope>NUCLEOTIDE SEQUENCE [LARGE SCALE GENOMIC DNA]</scope>
    <source>
        <strain evidence="2">cv. IRGC 101232</strain>
    </source>
</reference>
<dbReference type="Gramene" id="OB10G12090.1">
    <property type="protein sequence ID" value="OB10G12090.1"/>
    <property type="gene ID" value="OB10G12090"/>
</dbReference>
<keyword evidence="3" id="KW-1185">Reference proteome</keyword>
<sequence length="55" mass="5749">MAPPPHQTESTPSYLTGSARAAGNQVPTPFPTFLGGGSTIRGQADYIKVLLTAIY</sequence>
<reference evidence="2" key="2">
    <citation type="submission" date="2013-04" db="UniProtKB">
        <authorList>
            <consortium name="EnsemblPlants"/>
        </authorList>
    </citation>
    <scope>IDENTIFICATION</scope>
</reference>
<proteinExistence type="predicted"/>
<name>J3N111_ORYBR</name>
<organism evidence="2">
    <name type="scientific">Oryza brachyantha</name>
    <name type="common">malo sina</name>
    <dbReference type="NCBI Taxonomy" id="4533"/>
    <lineage>
        <taxon>Eukaryota</taxon>
        <taxon>Viridiplantae</taxon>
        <taxon>Streptophyta</taxon>
        <taxon>Embryophyta</taxon>
        <taxon>Tracheophyta</taxon>
        <taxon>Spermatophyta</taxon>
        <taxon>Magnoliopsida</taxon>
        <taxon>Liliopsida</taxon>
        <taxon>Poales</taxon>
        <taxon>Poaceae</taxon>
        <taxon>BOP clade</taxon>
        <taxon>Oryzoideae</taxon>
        <taxon>Oryzeae</taxon>
        <taxon>Oryzinae</taxon>
        <taxon>Oryza</taxon>
    </lineage>
</organism>
<feature type="compositionally biased region" description="Polar residues" evidence="1">
    <location>
        <begin position="7"/>
        <end position="16"/>
    </location>
</feature>
<evidence type="ECO:0000256" key="1">
    <source>
        <dbReference type="SAM" id="MobiDB-lite"/>
    </source>
</evidence>